<dbReference type="SUPFAM" id="SSF51735">
    <property type="entry name" value="NAD(P)-binding Rossmann-fold domains"/>
    <property type="match status" value="1"/>
</dbReference>
<organism evidence="2 3">
    <name type="scientific">Umbelopsis vinacea</name>
    <dbReference type="NCBI Taxonomy" id="44442"/>
    <lineage>
        <taxon>Eukaryota</taxon>
        <taxon>Fungi</taxon>
        <taxon>Fungi incertae sedis</taxon>
        <taxon>Mucoromycota</taxon>
        <taxon>Mucoromycotina</taxon>
        <taxon>Umbelopsidomycetes</taxon>
        <taxon>Umbelopsidales</taxon>
        <taxon>Umbelopsidaceae</taxon>
        <taxon>Umbelopsis</taxon>
    </lineage>
</organism>
<dbReference type="GO" id="GO:0016491">
    <property type="term" value="F:oxidoreductase activity"/>
    <property type="evidence" value="ECO:0007669"/>
    <property type="project" value="UniProtKB-KW"/>
</dbReference>
<dbReference type="InterPro" id="IPR002347">
    <property type="entry name" value="SDR_fam"/>
</dbReference>
<keyword evidence="1" id="KW-0560">Oxidoreductase</keyword>
<dbReference type="AlphaFoldDB" id="A0A8H7UDD4"/>
<dbReference type="Proteomes" id="UP000612746">
    <property type="component" value="Unassembled WGS sequence"/>
</dbReference>
<evidence type="ECO:0000313" key="3">
    <source>
        <dbReference type="Proteomes" id="UP000612746"/>
    </source>
</evidence>
<evidence type="ECO:0008006" key="4">
    <source>
        <dbReference type="Google" id="ProtNLM"/>
    </source>
</evidence>
<protein>
    <recommendedName>
        <fullName evidence="4">Short-chain dehydrogenase</fullName>
    </recommendedName>
</protein>
<sequence length="318" mass="34920">MPNKNFGFHTEADEVATYFENEIKGKTILITGCTWNDLNAECARIIAKHHAALVIVAGEKQEQLDETMQKIHEETPTANIRSLVVNFASLHSVRHAAAQVNAYVEDIDVLINNSDIKGCPYHTTEDGFEAIFGTNYAGPFLFTNLIMPKILASTVPRIVSVSGIGHLLSAIRFDNLFFDNGNSYTEWIAYAQSRTANILFACELSKRFKSRGLAAFSLHPGVIKKSSCAVRPKDAAGRPVKDHNGDKVDFSGVAFKTLSQGTSTLLVAAFDPIIASESGSYLVDCQIAMNQVNPWATDDTQAEKLWKLSEKLVGQTFD</sequence>
<dbReference type="EMBL" id="JAEPRA010000015">
    <property type="protein sequence ID" value="KAG2175359.1"/>
    <property type="molecule type" value="Genomic_DNA"/>
</dbReference>
<evidence type="ECO:0000256" key="1">
    <source>
        <dbReference type="ARBA" id="ARBA00023002"/>
    </source>
</evidence>
<reference evidence="2" key="1">
    <citation type="submission" date="2020-12" db="EMBL/GenBank/DDBJ databases">
        <title>Metabolic potential, ecology and presence of endohyphal bacteria is reflected in genomic diversity of Mucoromycotina.</title>
        <authorList>
            <person name="Muszewska A."/>
            <person name="Okrasinska A."/>
            <person name="Steczkiewicz K."/>
            <person name="Drgas O."/>
            <person name="Orlowska M."/>
            <person name="Perlinska-Lenart U."/>
            <person name="Aleksandrzak-Piekarczyk T."/>
            <person name="Szatraj K."/>
            <person name="Zielenkiewicz U."/>
            <person name="Pilsyk S."/>
            <person name="Malc E."/>
            <person name="Mieczkowski P."/>
            <person name="Kruszewska J.S."/>
            <person name="Biernat P."/>
            <person name="Pawlowska J."/>
        </authorList>
    </citation>
    <scope>NUCLEOTIDE SEQUENCE</scope>
    <source>
        <strain evidence="2">WA0000051536</strain>
    </source>
</reference>
<accession>A0A8H7UDD4</accession>
<dbReference type="PANTHER" id="PTHR43157:SF31">
    <property type="entry name" value="PHOSPHATIDYLINOSITOL-GLYCAN BIOSYNTHESIS CLASS F PROTEIN"/>
    <property type="match status" value="1"/>
</dbReference>
<dbReference type="PANTHER" id="PTHR43157">
    <property type="entry name" value="PHOSPHATIDYLINOSITOL-GLYCAN BIOSYNTHESIS CLASS F PROTEIN-RELATED"/>
    <property type="match status" value="1"/>
</dbReference>
<name>A0A8H7UDD4_9FUNG</name>
<dbReference type="InterPro" id="IPR036291">
    <property type="entry name" value="NAD(P)-bd_dom_sf"/>
</dbReference>
<comment type="caution">
    <text evidence="2">The sequence shown here is derived from an EMBL/GenBank/DDBJ whole genome shotgun (WGS) entry which is preliminary data.</text>
</comment>
<evidence type="ECO:0000313" key="2">
    <source>
        <dbReference type="EMBL" id="KAG2175359.1"/>
    </source>
</evidence>
<dbReference type="OrthoDB" id="191139at2759"/>
<gene>
    <name evidence="2" type="ORF">INT44_007847</name>
</gene>
<keyword evidence="3" id="KW-1185">Reference proteome</keyword>
<dbReference type="Gene3D" id="3.40.50.720">
    <property type="entry name" value="NAD(P)-binding Rossmann-like Domain"/>
    <property type="match status" value="1"/>
</dbReference>
<dbReference type="Pfam" id="PF00106">
    <property type="entry name" value="adh_short"/>
    <property type="match status" value="1"/>
</dbReference>
<proteinExistence type="predicted"/>